<comment type="caution">
    <text evidence="2">The sequence shown here is derived from an EMBL/GenBank/DDBJ whole genome shotgun (WGS) entry which is preliminary data.</text>
</comment>
<feature type="domain" description="EthD" evidence="1">
    <location>
        <begin position="11"/>
        <end position="87"/>
    </location>
</feature>
<organism evidence="2 3">
    <name type="scientific">Fredinandcohnia salidurans</name>
    <dbReference type="NCBI Taxonomy" id="2595041"/>
    <lineage>
        <taxon>Bacteria</taxon>
        <taxon>Bacillati</taxon>
        <taxon>Bacillota</taxon>
        <taxon>Bacilli</taxon>
        <taxon>Bacillales</taxon>
        <taxon>Bacillaceae</taxon>
        <taxon>Fredinandcohnia</taxon>
    </lineage>
</organism>
<dbReference type="InterPro" id="IPR011008">
    <property type="entry name" value="Dimeric_a/b-barrel"/>
</dbReference>
<dbReference type="NCBIfam" id="TIGR02118">
    <property type="entry name" value="EthD family reductase"/>
    <property type="match status" value="1"/>
</dbReference>
<name>A0ABW4MMY0_9BACI</name>
<reference evidence="3" key="1">
    <citation type="journal article" date="2019" name="Int. J. Syst. Evol. Microbiol.">
        <title>The Global Catalogue of Microorganisms (GCM) 10K type strain sequencing project: providing services to taxonomists for standard genome sequencing and annotation.</title>
        <authorList>
            <consortium name="The Broad Institute Genomics Platform"/>
            <consortium name="The Broad Institute Genome Sequencing Center for Infectious Disease"/>
            <person name="Wu L."/>
            <person name="Ma J."/>
        </authorList>
    </citation>
    <scope>NUCLEOTIDE SEQUENCE [LARGE SCALE GENOMIC DNA]</scope>
    <source>
        <strain evidence="3">CCUG 15531</strain>
    </source>
</reference>
<keyword evidence="3" id="KW-1185">Reference proteome</keyword>
<dbReference type="Pfam" id="PF07110">
    <property type="entry name" value="EthD"/>
    <property type="match status" value="1"/>
</dbReference>
<dbReference type="EMBL" id="JBHUEK010000017">
    <property type="protein sequence ID" value="MFD1779158.1"/>
    <property type="molecule type" value="Genomic_DNA"/>
</dbReference>
<dbReference type="RefSeq" id="WP_388038010.1">
    <property type="nucleotide sequence ID" value="NZ_JBHUEK010000017.1"/>
</dbReference>
<evidence type="ECO:0000313" key="2">
    <source>
        <dbReference type="EMBL" id="MFD1779158.1"/>
    </source>
</evidence>
<sequence length="100" mass="11751">MAKMIIMYEEPKDKEKFDKHYFDVHVPLGRKIPNIIKDSVHRVMNSQGSDLNLYLITILEFENMEKLMEAFNSPEAKQAEQDGANFFHYLHKPPIITIVE</sequence>
<dbReference type="SUPFAM" id="SSF54909">
    <property type="entry name" value="Dimeric alpha+beta barrel"/>
    <property type="match status" value="1"/>
</dbReference>
<evidence type="ECO:0000313" key="3">
    <source>
        <dbReference type="Proteomes" id="UP001597227"/>
    </source>
</evidence>
<proteinExistence type="predicted"/>
<accession>A0ABW4MMY0</accession>
<dbReference type="Gene3D" id="3.30.70.100">
    <property type="match status" value="1"/>
</dbReference>
<evidence type="ECO:0000259" key="1">
    <source>
        <dbReference type="Pfam" id="PF07110"/>
    </source>
</evidence>
<protein>
    <submittedName>
        <fullName evidence="2">EthD family reductase</fullName>
    </submittedName>
</protein>
<dbReference type="InterPro" id="IPR009799">
    <property type="entry name" value="EthD_dom"/>
</dbReference>
<gene>
    <name evidence="2" type="ORF">ACFSFW_10805</name>
</gene>
<dbReference type="Proteomes" id="UP001597227">
    <property type="component" value="Unassembled WGS sequence"/>
</dbReference>